<accession>A0A4R5DYT1</accession>
<dbReference type="PROSITE" id="PS50125">
    <property type="entry name" value="GUANYLATE_CYCLASE_2"/>
    <property type="match status" value="1"/>
</dbReference>
<dbReference type="GO" id="GO:0009190">
    <property type="term" value="P:cyclic nucleotide biosynthetic process"/>
    <property type="evidence" value="ECO:0007669"/>
    <property type="project" value="InterPro"/>
</dbReference>
<dbReference type="InterPro" id="IPR001054">
    <property type="entry name" value="A/G_cyclase"/>
</dbReference>
<keyword evidence="1" id="KW-0812">Transmembrane</keyword>
<organism evidence="3 4">
    <name type="scientific">Dyadobacter psychrotolerans</name>
    <dbReference type="NCBI Taxonomy" id="2541721"/>
    <lineage>
        <taxon>Bacteria</taxon>
        <taxon>Pseudomonadati</taxon>
        <taxon>Bacteroidota</taxon>
        <taxon>Cytophagia</taxon>
        <taxon>Cytophagales</taxon>
        <taxon>Spirosomataceae</taxon>
        <taxon>Dyadobacter</taxon>
    </lineage>
</organism>
<protein>
    <recommendedName>
        <fullName evidence="2">Guanylate cyclase domain-containing protein</fullName>
    </recommendedName>
</protein>
<dbReference type="Pfam" id="PF00211">
    <property type="entry name" value="Guanylate_cyc"/>
    <property type="match status" value="1"/>
</dbReference>
<evidence type="ECO:0000313" key="3">
    <source>
        <dbReference type="EMBL" id="TDE16353.1"/>
    </source>
</evidence>
<dbReference type="GO" id="GO:0035556">
    <property type="term" value="P:intracellular signal transduction"/>
    <property type="evidence" value="ECO:0007669"/>
    <property type="project" value="InterPro"/>
</dbReference>
<reference evidence="3 4" key="1">
    <citation type="submission" date="2019-03" db="EMBL/GenBank/DDBJ databases">
        <title>Dyadobacter AR-3-6 sp. nov., isolated from arctic soil.</title>
        <authorList>
            <person name="Chaudhary D.K."/>
        </authorList>
    </citation>
    <scope>NUCLEOTIDE SEQUENCE [LARGE SCALE GENOMIC DNA]</scope>
    <source>
        <strain evidence="3 4">AR-3-6</strain>
    </source>
</reference>
<sequence>MGTVGAGSSNAVLPALICGIFTAYLPLSASHDSEINMMMIDLINNEEPFKAFALLADINSYTKIVAVSEAQNNRVAKYISDILIGGVMAVEKNNGLVVGFAGDQFLALFKTVEEVYMSVHALAKDLDEICEYIAGTDSFIHVDNGIKIKVAIEFGQIDLTSISTKFLGTQKLFAGSTINYASRILNAGEGNRCNVGPSAYKKGLSQYIDSDRRIFEAKDKIPYEYYNLDFDGVWRNDHMESYWG</sequence>
<dbReference type="SUPFAM" id="SSF55073">
    <property type="entry name" value="Nucleotide cyclase"/>
    <property type="match status" value="1"/>
</dbReference>
<keyword evidence="1" id="KW-0472">Membrane</keyword>
<dbReference type="EMBL" id="SMFL01000003">
    <property type="protein sequence ID" value="TDE16353.1"/>
    <property type="molecule type" value="Genomic_DNA"/>
</dbReference>
<evidence type="ECO:0000259" key="2">
    <source>
        <dbReference type="PROSITE" id="PS50125"/>
    </source>
</evidence>
<dbReference type="InterPro" id="IPR029787">
    <property type="entry name" value="Nucleotide_cyclase"/>
</dbReference>
<evidence type="ECO:0000313" key="4">
    <source>
        <dbReference type="Proteomes" id="UP000294850"/>
    </source>
</evidence>
<name>A0A4R5DYT1_9BACT</name>
<dbReference type="Proteomes" id="UP000294850">
    <property type="component" value="Unassembled WGS sequence"/>
</dbReference>
<feature type="domain" description="Guanylate cyclase" evidence="2">
    <location>
        <begin position="52"/>
        <end position="185"/>
    </location>
</feature>
<keyword evidence="4" id="KW-1185">Reference proteome</keyword>
<feature type="transmembrane region" description="Helical" evidence="1">
    <location>
        <begin position="12"/>
        <end position="29"/>
    </location>
</feature>
<proteinExistence type="predicted"/>
<gene>
    <name evidence="3" type="ORF">E0F88_08885</name>
</gene>
<keyword evidence="1" id="KW-1133">Transmembrane helix</keyword>
<dbReference type="GO" id="GO:0004016">
    <property type="term" value="F:adenylate cyclase activity"/>
    <property type="evidence" value="ECO:0007669"/>
    <property type="project" value="UniProtKB-ARBA"/>
</dbReference>
<comment type="caution">
    <text evidence="3">The sequence shown here is derived from an EMBL/GenBank/DDBJ whole genome shotgun (WGS) entry which is preliminary data.</text>
</comment>
<dbReference type="Gene3D" id="3.30.70.1230">
    <property type="entry name" value="Nucleotide cyclase"/>
    <property type="match status" value="1"/>
</dbReference>
<evidence type="ECO:0000256" key="1">
    <source>
        <dbReference type="SAM" id="Phobius"/>
    </source>
</evidence>
<dbReference type="AlphaFoldDB" id="A0A4R5DYT1"/>